<proteinExistence type="predicted"/>
<protein>
    <submittedName>
        <fullName evidence="1">Uncharacterized protein</fullName>
    </submittedName>
</protein>
<evidence type="ECO:0000313" key="1">
    <source>
        <dbReference type="EMBL" id="ABV75776.1"/>
    </source>
</evidence>
<dbReference type="Proteomes" id="UP000006832">
    <property type="component" value="Chromosome"/>
</dbReference>
<dbReference type="HOGENOM" id="CLU_3410085_0_0_5"/>
<dbReference type="AlphaFoldDB" id="A0A0H3AWB9"/>
<dbReference type="EMBL" id="CP000848">
    <property type="protein sequence ID" value="ABV75776.1"/>
    <property type="molecule type" value="Genomic_DNA"/>
</dbReference>
<sequence length="29" mass="3343">MPEIVSSIAMQFPRNDEKLKQIIEKINGI</sequence>
<reference evidence="2" key="1">
    <citation type="submission" date="2007-09" db="EMBL/GenBank/DDBJ databases">
        <title>Complete genome sequence of Rickettsia rickettsii.</title>
        <authorList>
            <person name="Madan A."/>
            <person name="Fahey J."/>
            <person name="Helton E."/>
            <person name="Ketteman M."/>
            <person name="Madan A."/>
            <person name="Rodrigues S."/>
            <person name="Sanchez A."/>
            <person name="Dasch G."/>
            <person name="Eremeeva M."/>
        </authorList>
    </citation>
    <scope>NUCLEOTIDE SEQUENCE [LARGE SCALE GENOMIC DNA]</scope>
    <source>
        <strain evidence="2">Sheila Smith</strain>
    </source>
</reference>
<name>A0A0H3AWB9_RICRS</name>
<accession>A0A0H3AWB9</accession>
<gene>
    <name evidence="1" type="ordered locus">A1G_00970</name>
</gene>
<dbReference type="KEGG" id="rri:A1G_00970"/>
<organism evidence="1 2">
    <name type="scientific">Rickettsia rickettsii (strain Sheila Smith)</name>
    <dbReference type="NCBI Taxonomy" id="392021"/>
    <lineage>
        <taxon>Bacteria</taxon>
        <taxon>Pseudomonadati</taxon>
        <taxon>Pseudomonadota</taxon>
        <taxon>Alphaproteobacteria</taxon>
        <taxon>Rickettsiales</taxon>
        <taxon>Rickettsiaceae</taxon>
        <taxon>Rickettsieae</taxon>
        <taxon>Rickettsia</taxon>
        <taxon>spotted fever group</taxon>
    </lineage>
</organism>
<evidence type="ECO:0000313" key="2">
    <source>
        <dbReference type="Proteomes" id="UP000006832"/>
    </source>
</evidence>